<dbReference type="EMBL" id="JAAXOS010000001">
    <property type="protein sequence ID" value="NKY24752.1"/>
    <property type="molecule type" value="Genomic_DNA"/>
</dbReference>
<evidence type="ECO:0000259" key="1">
    <source>
        <dbReference type="Pfam" id="PF12680"/>
    </source>
</evidence>
<reference evidence="2 3" key="1">
    <citation type="submission" date="2020-04" db="EMBL/GenBank/DDBJ databases">
        <title>MicrobeNet Type strains.</title>
        <authorList>
            <person name="Nicholson A.C."/>
        </authorList>
    </citation>
    <scope>NUCLEOTIDE SEQUENCE [LARGE SCALE GENOMIC DNA]</scope>
    <source>
        <strain evidence="2 3">DSM 44956</strain>
    </source>
</reference>
<name>A0A7X6KZ05_9NOCA</name>
<dbReference type="Gene3D" id="3.10.450.50">
    <property type="match status" value="1"/>
</dbReference>
<dbReference type="RefSeq" id="WP_062972778.1">
    <property type="nucleotide sequence ID" value="NZ_JAAXOS010000001.1"/>
</dbReference>
<accession>A0A7X6KZ05</accession>
<feature type="domain" description="SnoaL-like" evidence="1">
    <location>
        <begin position="12"/>
        <end position="103"/>
    </location>
</feature>
<protein>
    <submittedName>
        <fullName evidence="2">Nuclear transport factor 2 family protein</fullName>
    </submittedName>
</protein>
<dbReference type="SUPFAM" id="SSF54427">
    <property type="entry name" value="NTF2-like"/>
    <property type="match status" value="1"/>
</dbReference>
<evidence type="ECO:0000313" key="2">
    <source>
        <dbReference type="EMBL" id="NKY24752.1"/>
    </source>
</evidence>
<dbReference type="Pfam" id="PF12680">
    <property type="entry name" value="SnoaL_2"/>
    <property type="match status" value="1"/>
</dbReference>
<evidence type="ECO:0000313" key="3">
    <source>
        <dbReference type="Proteomes" id="UP000540698"/>
    </source>
</evidence>
<comment type="caution">
    <text evidence="2">The sequence shown here is derived from an EMBL/GenBank/DDBJ whole genome shotgun (WGS) entry which is preliminary data.</text>
</comment>
<gene>
    <name evidence="2" type="ORF">HGB38_00650</name>
</gene>
<sequence length="121" mass="13257">MSEPIALRTSLAFYRAWTGHDFGNAMTYVADDIICDAPAGRIAGAAAFRDFLEPFSRILTDSTLLASFGDDRTALLMYDTVTVPVPNAPGAEWHTVVDGRITYVRIIFDRAPFDAVRAAAR</sequence>
<dbReference type="InterPro" id="IPR032710">
    <property type="entry name" value="NTF2-like_dom_sf"/>
</dbReference>
<dbReference type="InterPro" id="IPR037401">
    <property type="entry name" value="SnoaL-like"/>
</dbReference>
<proteinExistence type="predicted"/>
<dbReference type="Proteomes" id="UP000540698">
    <property type="component" value="Unassembled WGS sequence"/>
</dbReference>
<organism evidence="2 3">
    <name type="scientific">Nocardia gamkensis</name>
    <dbReference type="NCBI Taxonomy" id="352869"/>
    <lineage>
        <taxon>Bacteria</taxon>
        <taxon>Bacillati</taxon>
        <taxon>Actinomycetota</taxon>
        <taxon>Actinomycetes</taxon>
        <taxon>Mycobacteriales</taxon>
        <taxon>Nocardiaceae</taxon>
        <taxon>Nocardia</taxon>
    </lineage>
</organism>
<dbReference type="AlphaFoldDB" id="A0A7X6KZ05"/>
<keyword evidence="3" id="KW-1185">Reference proteome</keyword>